<dbReference type="RefSeq" id="WP_258543201.1">
    <property type="nucleotide sequence ID" value="NZ_OU015584.1"/>
</dbReference>
<dbReference type="AlphaFoldDB" id="A0A916NJH8"/>
<dbReference type="GO" id="GO:0022857">
    <property type="term" value="F:transmembrane transporter activity"/>
    <property type="evidence" value="ECO:0007669"/>
    <property type="project" value="InterPro"/>
</dbReference>
<organism evidence="9 10">
    <name type="scientific">Parvicella tangerina</name>
    <dbReference type="NCBI Taxonomy" id="2829795"/>
    <lineage>
        <taxon>Bacteria</taxon>
        <taxon>Pseudomonadati</taxon>
        <taxon>Bacteroidota</taxon>
        <taxon>Flavobacteriia</taxon>
        <taxon>Flavobacteriales</taxon>
        <taxon>Parvicellaceae</taxon>
        <taxon>Parvicella</taxon>
    </lineage>
</organism>
<evidence type="ECO:0000256" key="6">
    <source>
        <dbReference type="ARBA" id="ARBA00023136"/>
    </source>
</evidence>
<gene>
    <name evidence="9" type="ORF">CRYO30217_03007</name>
</gene>
<evidence type="ECO:0000256" key="3">
    <source>
        <dbReference type="ARBA" id="ARBA00022475"/>
    </source>
</evidence>
<evidence type="ECO:0000256" key="8">
    <source>
        <dbReference type="SAM" id="Phobius"/>
    </source>
</evidence>
<keyword evidence="7" id="KW-0653">Protein transport</keyword>
<evidence type="ECO:0000313" key="10">
    <source>
        <dbReference type="Proteomes" id="UP000683507"/>
    </source>
</evidence>
<keyword evidence="10" id="KW-1185">Reference proteome</keyword>
<dbReference type="Proteomes" id="UP000683507">
    <property type="component" value="Chromosome"/>
</dbReference>
<comment type="subcellular location">
    <subcellularLocation>
        <location evidence="1">Cell membrane</location>
        <topology evidence="1">Single-pass membrane protein</topology>
    </subcellularLocation>
    <subcellularLocation>
        <location evidence="7">Cell membrane</location>
        <topology evidence="7">Single-pass type II membrane protein</topology>
    </subcellularLocation>
</comment>
<evidence type="ECO:0000256" key="2">
    <source>
        <dbReference type="ARBA" id="ARBA00005811"/>
    </source>
</evidence>
<name>A0A916NJH8_9FLAO</name>
<proteinExistence type="inferred from homology"/>
<keyword evidence="6 8" id="KW-0472">Membrane</keyword>
<evidence type="ECO:0000256" key="4">
    <source>
        <dbReference type="ARBA" id="ARBA00022692"/>
    </source>
</evidence>
<dbReference type="InterPro" id="IPR003400">
    <property type="entry name" value="ExbD"/>
</dbReference>
<evidence type="ECO:0000313" key="9">
    <source>
        <dbReference type="EMBL" id="CAG5086099.1"/>
    </source>
</evidence>
<evidence type="ECO:0000256" key="5">
    <source>
        <dbReference type="ARBA" id="ARBA00022989"/>
    </source>
</evidence>
<reference evidence="9" key="1">
    <citation type="submission" date="2021-04" db="EMBL/GenBank/DDBJ databases">
        <authorList>
            <person name="Rodrigo-Torres L."/>
            <person name="Arahal R. D."/>
            <person name="Lucena T."/>
        </authorList>
    </citation>
    <scope>NUCLEOTIDE SEQUENCE</scope>
    <source>
        <strain evidence="9">AS29M-1</strain>
    </source>
</reference>
<sequence length="154" mass="17512">MSKFSKGKKRAEPAISTASLPDIVFMLLFFFMVTAKFKSTEALVEVKVPSAFTTEVLDKNDKSILYWIGKPKNPALGSTYRVQLDDQLLDDVSQIGPYLLDLRGKDEYAEDWYDLVNYFQVDKNAPMGLIRDVQEELRDPAVDALTVQYSVMDE</sequence>
<dbReference type="Pfam" id="PF02472">
    <property type="entry name" value="ExbD"/>
    <property type="match status" value="1"/>
</dbReference>
<evidence type="ECO:0000256" key="7">
    <source>
        <dbReference type="RuleBase" id="RU003879"/>
    </source>
</evidence>
<feature type="transmembrane region" description="Helical" evidence="8">
    <location>
        <begin position="12"/>
        <end position="33"/>
    </location>
</feature>
<accession>A0A916NJH8</accession>
<keyword evidence="7" id="KW-0813">Transport</keyword>
<dbReference type="EMBL" id="OU015584">
    <property type="protein sequence ID" value="CAG5086099.1"/>
    <property type="molecule type" value="Genomic_DNA"/>
</dbReference>
<dbReference type="KEGG" id="ptan:CRYO30217_03007"/>
<dbReference type="GO" id="GO:0015031">
    <property type="term" value="P:protein transport"/>
    <property type="evidence" value="ECO:0007669"/>
    <property type="project" value="UniProtKB-KW"/>
</dbReference>
<keyword evidence="5 8" id="KW-1133">Transmembrane helix</keyword>
<evidence type="ECO:0000256" key="1">
    <source>
        <dbReference type="ARBA" id="ARBA00004162"/>
    </source>
</evidence>
<dbReference type="GO" id="GO:0005886">
    <property type="term" value="C:plasma membrane"/>
    <property type="evidence" value="ECO:0007669"/>
    <property type="project" value="UniProtKB-SubCell"/>
</dbReference>
<evidence type="ECO:0008006" key="11">
    <source>
        <dbReference type="Google" id="ProtNLM"/>
    </source>
</evidence>
<comment type="similarity">
    <text evidence="2 7">Belongs to the ExbD/TolR family.</text>
</comment>
<keyword evidence="3" id="KW-1003">Cell membrane</keyword>
<protein>
    <recommendedName>
        <fullName evidence="11">Biopolymer transporter ExbD</fullName>
    </recommendedName>
</protein>
<keyword evidence="4 7" id="KW-0812">Transmembrane</keyword>